<dbReference type="InterPro" id="IPR041698">
    <property type="entry name" value="Methyltransf_25"/>
</dbReference>
<evidence type="ECO:0000259" key="2">
    <source>
        <dbReference type="Pfam" id="PF13649"/>
    </source>
</evidence>
<gene>
    <name evidence="3" type="ORF">Salmuc_04757</name>
</gene>
<keyword evidence="4" id="KW-1185">Reference proteome</keyword>
<dbReference type="PANTHER" id="PTHR43861:SF3">
    <property type="entry name" value="PUTATIVE (AFU_ORTHOLOGUE AFUA_2G14390)-RELATED"/>
    <property type="match status" value="1"/>
</dbReference>
<evidence type="ECO:0000313" key="3">
    <source>
        <dbReference type="EMBL" id="EPX79538.1"/>
    </source>
</evidence>
<dbReference type="Gene3D" id="3.40.50.150">
    <property type="entry name" value="Vaccinia Virus protein VP39"/>
    <property type="match status" value="1"/>
</dbReference>
<dbReference type="STRING" id="1123237.Salmuc_04757"/>
<protein>
    <recommendedName>
        <fullName evidence="2">Methyltransferase domain-containing protein</fullName>
    </recommendedName>
</protein>
<dbReference type="Pfam" id="PF13649">
    <property type="entry name" value="Methyltransf_25"/>
    <property type="match status" value="1"/>
</dbReference>
<reference evidence="4" key="1">
    <citation type="journal article" date="2014" name="Stand. Genomic Sci.">
        <title>Genome sequence of the exopolysaccharide-producing Salipiger mucosus type strain (DSM 16094(T)), a moderately halophilic member of the Roseobacter clade.</title>
        <authorList>
            <person name="Riedel T."/>
            <person name="Spring S."/>
            <person name="Fiebig A."/>
            <person name="Petersen J."/>
            <person name="Kyrpides N.C."/>
            <person name="Goker M."/>
            <person name="Klenk H.P."/>
        </authorList>
    </citation>
    <scope>NUCLEOTIDE SEQUENCE [LARGE SCALE GENOMIC DNA]</scope>
    <source>
        <strain evidence="4">DSM 16094</strain>
    </source>
</reference>
<comment type="caution">
    <text evidence="3">The sequence shown here is derived from an EMBL/GenBank/DDBJ whole genome shotgun (WGS) entry which is preliminary data.</text>
</comment>
<keyword evidence="1" id="KW-0808">Transferase</keyword>
<dbReference type="Proteomes" id="UP000015347">
    <property type="component" value="Unassembled WGS sequence"/>
</dbReference>
<dbReference type="SUPFAM" id="SSF53335">
    <property type="entry name" value="S-adenosyl-L-methionine-dependent methyltransferases"/>
    <property type="match status" value="1"/>
</dbReference>
<accession>S9QJ00</accession>
<evidence type="ECO:0000256" key="1">
    <source>
        <dbReference type="ARBA" id="ARBA00022679"/>
    </source>
</evidence>
<dbReference type="OrthoDB" id="9786503at2"/>
<dbReference type="EMBL" id="APVH01000036">
    <property type="protein sequence ID" value="EPX79538.1"/>
    <property type="molecule type" value="Genomic_DNA"/>
</dbReference>
<sequence>MWDERFSTPEYVFGKAPAQVLRRHEDRLTPAARALCVADGEGRNAVFLAEKGLEVTAWDVSPAAVEKARGLAEERGVSVDFSVADIETWDWPEEAYDLVAGIFIQFVDPEARERLFARMVRSLRTGGTLLLHGYTPKQLDYGTGGPKALENLYTEEMLRVAFSDMRIEVLESYEAVLDEGKGHSGRSALIDMVAVKP</sequence>
<dbReference type="CDD" id="cd02440">
    <property type="entry name" value="AdoMet_MTases"/>
    <property type="match status" value="1"/>
</dbReference>
<dbReference type="AlphaFoldDB" id="S9QJ00"/>
<feature type="domain" description="Methyltransferase" evidence="2">
    <location>
        <begin position="35"/>
        <end position="127"/>
    </location>
</feature>
<evidence type="ECO:0000313" key="4">
    <source>
        <dbReference type="Proteomes" id="UP000015347"/>
    </source>
</evidence>
<dbReference type="GO" id="GO:0016740">
    <property type="term" value="F:transferase activity"/>
    <property type="evidence" value="ECO:0007669"/>
    <property type="project" value="UniProtKB-KW"/>
</dbReference>
<dbReference type="HOGENOM" id="CLU_056435_5_1_5"/>
<dbReference type="eggNOG" id="COG0500">
    <property type="taxonomic scope" value="Bacteria"/>
</dbReference>
<dbReference type="PANTHER" id="PTHR43861">
    <property type="entry name" value="TRANS-ACONITATE 2-METHYLTRANSFERASE-RELATED"/>
    <property type="match status" value="1"/>
</dbReference>
<dbReference type="RefSeq" id="WP_020041415.1">
    <property type="nucleotide sequence ID" value="NZ_KE557278.1"/>
</dbReference>
<name>S9QJ00_9RHOB</name>
<proteinExistence type="predicted"/>
<organism evidence="3 4">
    <name type="scientific">Salipiger mucosus DSM 16094</name>
    <dbReference type="NCBI Taxonomy" id="1123237"/>
    <lineage>
        <taxon>Bacteria</taxon>
        <taxon>Pseudomonadati</taxon>
        <taxon>Pseudomonadota</taxon>
        <taxon>Alphaproteobacteria</taxon>
        <taxon>Rhodobacterales</taxon>
        <taxon>Roseobacteraceae</taxon>
        <taxon>Salipiger</taxon>
    </lineage>
</organism>
<dbReference type="InterPro" id="IPR029063">
    <property type="entry name" value="SAM-dependent_MTases_sf"/>
</dbReference>